<dbReference type="InterPro" id="IPR000305">
    <property type="entry name" value="GIY-YIG_endonuc"/>
</dbReference>
<dbReference type="GO" id="GO:0006289">
    <property type="term" value="P:nucleotide-excision repair"/>
    <property type="evidence" value="ECO:0007669"/>
    <property type="project" value="InterPro"/>
</dbReference>
<dbReference type="PANTHER" id="PTHR30562:SF1">
    <property type="entry name" value="UVRABC SYSTEM PROTEIN C"/>
    <property type="match status" value="1"/>
</dbReference>
<dbReference type="PROSITE" id="PS50164">
    <property type="entry name" value="GIY_YIG"/>
    <property type="match status" value="1"/>
</dbReference>
<protein>
    <submittedName>
        <fullName evidence="3">Excinuclease ABC subunit C</fullName>
    </submittedName>
</protein>
<dbReference type="InterPro" id="IPR047296">
    <property type="entry name" value="GIY-YIG_UvrC_Cho"/>
</dbReference>
<dbReference type="AlphaFoldDB" id="A0A3B0U8J4"/>
<sequence length="97" mass="10829">MTNSSDDQMKETQTPTGPKIISSFVKNLPSTPGVYRMFDLNGHVIYVGKARNLKARVSNYTSYENNPVRTCRMISATANMEFVHTNTEAEALLLEAN</sequence>
<feature type="region of interest" description="Disordered" evidence="1">
    <location>
        <begin position="1"/>
        <end position="22"/>
    </location>
</feature>
<feature type="domain" description="GIY-YIG" evidence="2">
    <location>
        <begin position="30"/>
        <end position="97"/>
    </location>
</feature>
<dbReference type="InterPro" id="IPR035901">
    <property type="entry name" value="GIY-YIG_endonuc_sf"/>
</dbReference>
<feature type="compositionally biased region" description="Polar residues" evidence="1">
    <location>
        <begin position="1"/>
        <end position="16"/>
    </location>
</feature>
<proteinExistence type="predicted"/>
<dbReference type="CDD" id="cd10434">
    <property type="entry name" value="GIY-YIG_UvrC_Cho"/>
    <property type="match status" value="1"/>
</dbReference>
<accession>A0A3B0U8J4</accession>
<dbReference type="InterPro" id="IPR050066">
    <property type="entry name" value="UvrABC_protein_C"/>
</dbReference>
<evidence type="ECO:0000259" key="2">
    <source>
        <dbReference type="PROSITE" id="PS50164"/>
    </source>
</evidence>
<name>A0A3B0U8J4_9ZZZZ</name>
<dbReference type="PANTHER" id="PTHR30562">
    <property type="entry name" value="UVRC/OXIDOREDUCTASE"/>
    <property type="match status" value="1"/>
</dbReference>
<dbReference type="SUPFAM" id="SSF82771">
    <property type="entry name" value="GIY-YIG endonuclease"/>
    <property type="match status" value="1"/>
</dbReference>
<organism evidence="3">
    <name type="scientific">hydrothermal vent metagenome</name>
    <dbReference type="NCBI Taxonomy" id="652676"/>
    <lineage>
        <taxon>unclassified sequences</taxon>
        <taxon>metagenomes</taxon>
        <taxon>ecological metagenomes</taxon>
    </lineage>
</organism>
<evidence type="ECO:0000313" key="3">
    <source>
        <dbReference type="EMBL" id="VAW22762.1"/>
    </source>
</evidence>
<feature type="non-terminal residue" evidence="3">
    <location>
        <position position="97"/>
    </location>
</feature>
<evidence type="ECO:0000256" key="1">
    <source>
        <dbReference type="SAM" id="MobiDB-lite"/>
    </source>
</evidence>
<dbReference type="EMBL" id="UOEQ01000429">
    <property type="protein sequence ID" value="VAW22762.1"/>
    <property type="molecule type" value="Genomic_DNA"/>
</dbReference>
<dbReference type="GO" id="GO:0009380">
    <property type="term" value="C:excinuclease repair complex"/>
    <property type="evidence" value="ECO:0007669"/>
    <property type="project" value="TreeGrafter"/>
</dbReference>
<gene>
    <name evidence="3" type="ORF">MNBD_ALPHA11-1104</name>
</gene>
<dbReference type="Pfam" id="PF01541">
    <property type="entry name" value="GIY-YIG"/>
    <property type="match status" value="1"/>
</dbReference>
<dbReference type="Gene3D" id="3.40.1440.10">
    <property type="entry name" value="GIY-YIG endonuclease"/>
    <property type="match status" value="1"/>
</dbReference>
<reference evidence="3" key="1">
    <citation type="submission" date="2018-06" db="EMBL/GenBank/DDBJ databases">
        <authorList>
            <person name="Zhirakovskaya E."/>
        </authorList>
    </citation>
    <scope>NUCLEOTIDE SEQUENCE</scope>
</reference>